<evidence type="ECO:0000256" key="2">
    <source>
        <dbReference type="ARBA" id="ARBA00010790"/>
    </source>
</evidence>
<dbReference type="PANTHER" id="PTHR11552">
    <property type="entry name" value="GLUCOSE-METHANOL-CHOLINE GMC OXIDOREDUCTASE"/>
    <property type="match status" value="1"/>
</dbReference>
<proteinExistence type="inferred from homology"/>
<reference evidence="7" key="1">
    <citation type="submission" date="2018-05" db="EMBL/GenBank/DDBJ databases">
        <authorList>
            <person name="Lanie J.A."/>
            <person name="Ng W.-L."/>
            <person name="Kazmierczak K.M."/>
            <person name="Andrzejewski T.M."/>
            <person name="Davidsen T.M."/>
            <person name="Wayne K.J."/>
            <person name="Tettelin H."/>
            <person name="Glass J.I."/>
            <person name="Rusch D."/>
            <person name="Podicherti R."/>
            <person name="Tsui H.-C.T."/>
            <person name="Winkler M.E."/>
        </authorList>
    </citation>
    <scope>NUCLEOTIDE SEQUENCE</scope>
</reference>
<dbReference type="GO" id="GO:0016020">
    <property type="term" value="C:membrane"/>
    <property type="evidence" value="ECO:0007669"/>
    <property type="project" value="TreeGrafter"/>
</dbReference>
<comment type="cofactor">
    <cofactor evidence="1">
        <name>FAD</name>
        <dbReference type="ChEBI" id="CHEBI:57692"/>
    </cofactor>
</comment>
<dbReference type="Gene3D" id="3.50.50.60">
    <property type="entry name" value="FAD/NAD(P)-binding domain"/>
    <property type="match status" value="1"/>
</dbReference>
<dbReference type="PROSITE" id="PS51257">
    <property type="entry name" value="PROKAR_LIPOPROTEIN"/>
    <property type="match status" value="1"/>
</dbReference>
<dbReference type="GO" id="GO:0050660">
    <property type="term" value="F:flavin adenine dinucleotide binding"/>
    <property type="evidence" value="ECO:0007669"/>
    <property type="project" value="InterPro"/>
</dbReference>
<evidence type="ECO:0000256" key="5">
    <source>
        <dbReference type="SAM" id="MobiDB-lite"/>
    </source>
</evidence>
<dbReference type="EMBL" id="UINC01132931">
    <property type="protein sequence ID" value="SVD15554.1"/>
    <property type="molecule type" value="Genomic_DNA"/>
</dbReference>
<organism evidence="7">
    <name type="scientific">marine metagenome</name>
    <dbReference type="NCBI Taxonomy" id="408172"/>
    <lineage>
        <taxon>unclassified sequences</taxon>
        <taxon>metagenomes</taxon>
        <taxon>ecological metagenomes</taxon>
    </lineage>
</organism>
<feature type="non-terminal residue" evidence="7">
    <location>
        <position position="164"/>
    </location>
</feature>
<accession>A0A382T075</accession>
<dbReference type="Gene3D" id="3.30.560.10">
    <property type="entry name" value="Glucose Oxidase, domain 3"/>
    <property type="match status" value="1"/>
</dbReference>
<dbReference type="GO" id="GO:0008812">
    <property type="term" value="F:choline dehydrogenase activity"/>
    <property type="evidence" value="ECO:0007669"/>
    <property type="project" value="TreeGrafter"/>
</dbReference>
<dbReference type="PROSITE" id="PS00623">
    <property type="entry name" value="GMC_OXRED_1"/>
    <property type="match status" value="1"/>
</dbReference>
<feature type="compositionally biased region" description="Basic and acidic residues" evidence="5">
    <location>
        <begin position="137"/>
        <end position="146"/>
    </location>
</feature>
<dbReference type="InterPro" id="IPR000172">
    <property type="entry name" value="GMC_OxRdtase_N"/>
</dbReference>
<sequence length="164" mass="18543">MTYTTPKKAEYDYIILGAGSAGCVLSNRLSEDPGKKVLLLEAGPMDHKLLIHIPAGVYHVYKDPSINWNYQSEVEAECDQRQIELPRGKVIGGSSSINAMVYMRGHPMDYDRWSRDFHLPDWMFTECLPYFKRSESSDRGASEWRGGDGPLGVTRGQLQNPLFD</sequence>
<evidence type="ECO:0000313" key="7">
    <source>
        <dbReference type="EMBL" id="SVD15554.1"/>
    </source>
</evidence>
<dbReference type="PANTHER" id="PTHR11552:SF147">
    <property type="entry name" value="CHOLINE DEHYDROGENASE, MITOCHONDRIAL"/>
    <property type="match status" value="1"/>
</dbReference>
<evidence type="ECO:0000256" key="4">
    <source>
        <dbReference type="ARBA" id="ARBA00022827"/>
    </source>
</evidence>
<dbReference type="InterPro" id="IPR012132">
    <property type="entry name" value="GMC_OxRdtase"/>
</dbReference>
<evidence type="ECO:0000256" key="3">
    <source>
        <dbReference type="ARBA" id="ARBA00022630"/>
    </source>
</evidence>
<name>A0A382T075_9ZZZZ</name>
<evidence type="ECO:0000256" key="1">
    <source>
        <dbReference type="ARBA" id="ARBA00001974"/>
    </source>
</evidence>
<dbReference type="GO" id="GO:0019285">
    <property type="term" value="P:glycine betaine biosynthetic process from choline"/>
    <property type="evidence" value="ECO:0007669"/>
    <property type="project" value="TreeGrafter"/>
</dbReference>
<dbReference type="SUPFAM" id="SSF51905">
    <property type="entry name" value="FAD/NAD(P)-binding domain"/>
    <property type="match status" value="1"/>
</dbReference>
<keyword evidence="3" id="KW-0285">Flavoprotein</keyword>
<feature type="region of interest" description="Disordered" evidence="5">
    <location>
        <begin position="137"/>
        <end position="164"/>
    </location>
</feature>
<comment type="similarity">
    <text evidence="2">Belongs to the GMC oxidoreductase family.</text>
</comment>
<dbReference type="AlphaFoldDB" id="A0A382T075"/>
<evidence type="ECO:0000259" key="6">
    <source>
        <dbReference type="PROSITE" id="PS00623"/>
    </source>
</evidence>
<dbReference type="InterPro" id="IPR036188">
    <property type="entry name" value="FAD/NAD-bd_sf"/>
</dbReference>
<protein>
    <recommendedName>
        <fullName evidence="6">Glucose-methanol-choline oxidoreductase N-terminal domain-containing protein</fullName>
    </recommendedName>
</protein>
<dbReference type="Pfam" id="PF00732">
    <property type="entry name" value="GMC_oxred_N"/>
    <property type="match status" value="1"/>
</dbReference>
<feature type="domain" description="Glucose-methanol-choline oxidoreductase N-terminal" evidence="6">
    <location>
        <begin position="88"/>
        <end position="111"/>
    </location>
</feature>
<keyword evidence="4" id="KW-0274">FAD</keyword>
<gene>
    <name evidence="7" type="ORF">METZ01_LOCUS368408</name>
</gene>